<name>A0A2S6N564_9HYPH</name>
<accession>A0A2S6N564</accession>
<dbReference type="EMBL" id="NHSJ01000087">
    <property type="protein sequence ID" value="PPQ29738.1"/>
    <property type="molecule type" value="Genomic_DNA"/>
</dbReference>
<proteinExistence type="predicted"/>
<feature type="region of interest" description="Disordered" evidence="1">
    <location>
        <begin position="47"/>
        <end position="70"/>
    </location>
</feature>
<keyword evidence="3" id="KW-1185">Reference proteome</keyword>
<evidence type="ECO:0000313" key="3">
    <source>
        <dbReference type="Proteomes" id="UP000239089"/>
    </source>
</evidence>
<sequence>MIAYLVGVGVTLAPTIKANWNTAPASQFVDRIVADLPEALSWPATAFRSVRDNPGAPEKPAAPPKPGAAE</sequence>
<feature type="compositionally biased region" description="Pro residues" evidence="1">
    <location>
        <begin position="60"/>
        <end position="70"/>
    </location>
</feature>
<dbReference type="AlphaFoldDB" id="A0A2S6N564"/>
<comment type="caution">
    <text evidence="2">The sequence shown here is derived from an EMBL/GenBank/DDBJ whole genome shotgun (WGS) entry which is preliminary data.</text>
</comment>
<evidence type="ECO:0000256" key="1">
    <source>
        <dbReference type="SAM" id="MobiDB-lite"/>
    </source>
</evidence>
<protein>
    <submittedName>
        <fullName evidence="2">Uncharacterized protein</fullName>
    </submittedName>
</protein>
<evidence type="ECO:0000313" key="2">
    <source>
        <dbReference type="EMBL" id="PPQ29738.1"/>
    </source>
</evidence>
<organism evidence="2 3">
    <name type="scientific">Rhodoblastus sphagnicola</name>
    <dbReference type="NCBI Taxonomy" id="333368"/>
    <lineage>
        <taxon>Bacteria</taxon>
        <taxon>Pseudomonadati</taxon>
        <taxon>Pseudomonadota</taxon>
        <taxon>Alphaproteobacteria</taxon>
        <taxon>Hyphomicrobiales</taxon>
        <taxon>Rhodoblastaceae</taxon>
        <taxon>Rhodoblastus</taxon>
    </lineage>
</organism>
<gene>
    <name evidence="2" type="ORF">CCR94_13840</name>
</gene>
<dbReference type="Proteomes" id="UP000239089">
    <property type="component" value="Unassembled WGS sequence"/>
</dbReference>
<reference evidence="2 3" key="1">
    <citation type="journal article" date="2018" name="Arch. Microbiol.">
        <title>New insights into the metabolic potential of the phototrophic purple bacterium Rhodopila globiformis DSM 161(T) from its draft genome sequence and evidence for a vanadium-dependent nitrogenase.</title>
        <authorList>
            <person name="Imhoff J.F."/>
            <person name="Rahn T."/>
            <person name="Kunzel S."/>
            <person name="Neulinger S.C."/>
        </authorList>
    </citation>
    <scope>NUCLEOTIDE SEQUENCE [LARGE SCALE GENOMIC DNA]</scope>
    <source>
        <strain evidence="2 3">DSM 16996</strain>
    </source>
</reference>